<evidence type="ECO:0000256" key="1">
    <source>
        <dbReference type="ARBA" id="ARBA00004613"/>
    </source>
</evidence>
<accession>A0ABP1S2T8</accession>
<sequence>MNLSGLLVLIVLSVLTCIVICEENGAPRKLRRYKICNGTRCKSIRSFTPPSVLFDMDSFLYSRWTRWAPCTRHCTTKRYRACKFPLVCGNTILHEEAFCYHRGTHCQHIFENNQRDFLAEEDDDYLEDYVDQNEQNILQQQSNPLPAIRDSFVFPSSLMTVGSESTRPISGGRGSASITTPSQQRPARHHHNRRDRNHGVSNRNSEEYFSETVGPFPISADYNNNNNEFEENPTCGVARITDANPSGLVLRILGGRETRKGKWPWQVALLNRMQEVFCGGTLIAPRWIITAAHCVRRKLSVTIGEHHLHKNDGTEKHYKVQAAFIHPDFDHETVDNDVALLLLPEPVPTAAGLACLPRENQPLPAPDTLCTILGWGKRNHTHVFGTTALHEGKVPLVSNLECRYTYGAHEITRNMFCAGYRRGTVDSCAGDSGGPILCTEDNRWTVFGVTSFGDGCGRKNKFGIYAKVANYVGWIKKIMRANEVYG</sequence>
<evidence type="ECO:0000259" key="10">
    <source>
        <dbReference type="PROSITE" id="PS50240"/>
    </source>
</evidence>
<feature type="compositionally biased region" description="Polar residues" evidence="8">
    <location>
        <begin position="176"/>
        <end position="185"/>
    </location>
</feature>
<dbReference type="PROSITE" id="PS50240">
    <property type="entry name" value="TRYPSIN_DOM"/>
    <property type="match status" value="1"/>
</dbReference>
<name>A0ABP1S2T8_9HEXA</name>
<feature type="chain" id="PRO_5047278812" description="Peptidase S1 domain-containing protein" evidence="9">
    <location>
        <begin position="22"/>
        <end position="486"/>
    </location>
</feature>
<evidence type="ECO:0000256" key="6">
    <source>
        <dbReference type="ARBA" id="ARBA00023157"/>
    </source>
</evidence>
<dbReference type="PANTHER" id="PTHR24264">
    <property type="entry name" value="TRYPSIN-RELATED"/>
    <property type="match status" value="1"/>
</dbReference>
<keyword evidence="12" id="KW-1185">Reference proteome</keyword>
<dbReference type="PROSITE" id="PS00135">
    <property type="entry name" value="TRYPSIN_SER"/>
    <property type="match status" value="1"/>
</dbReference>
<feature type="compositionally biased region" description="Basic residues" evidence="8">
    <location>
        <begin position="186"/>
        <end position="196"/>
    </location>
</feature>
<keyword evidence="2" id="KW-0964">Secreted</keyword>
<evidence type="ECO:0000313" key="11">
    <source>
        <dbReference type="EMBL" id="CAL8142724.1"/>
    </source>
</evidence>
<dbReference type="CDD" id="cd00190">
    <property type="entry name" value="Tryp_SPc"/>
    <property type="match status" value="1"/>
</dbReference>
<dbReference type="SUPFAM" id="SSF50494">
    <property type="entry name" value="Trypsin-like serine proteases"/>
    <property type="match status" value="1"/>
</dbReference>
<gene>
    <name evidence="11" type="ORF">ODALV1_LOCUS29133</name>
</gene>
<protein>
    <recommendedName>
        <fullName evidence="10">Peptidase S1 domain-containing protein</fullName>
    </recommendedName>
</protein>
<evidence type="ECO:0000256" key="5">
    <source>
        <dbReference type="ARBA" id="ARBA00022825"/>
    </source>
</evidence>
<dbReference type="EMBL" id="CAXLJM020000149">
    <property type="protein sequence ID" value="CAL8142724.1"/>
    <property type="molecule type" value="Genomic_DNA"/>
</dbReference>
<keyword evidence="5 7" id="KW-0720">Serine protease</keyword>
<feature type="domain" description="Peptidase S1" evidence="10">
    <location>
        <begin position="252"/>
        <end position="480"/>
    </location>
</feature>
<dbReference type="InterPro" id="IPR018114">
    <property type="entry name" value="TRYPSIN_HIS"/>
</dbReference>
<keyword evidence="3 7" id="KW-0645">Protease</keyword>
<dbReference type="InterPro" id="IPR009003">
    <property type="entry name" value="Peptidase_S1_PA"/>
</dbReference>
<proteinExistence type="predicted"/>
<dbReference type="Gene3D" id="2.40.10.10">
    <property type="entry name" value="Trypsin-like serine proteases"/>
    <property type="match status" value="1"/>
</dbReference>
<keyword evidence="4 7" id="KW-0378">Hydrolase</keyword>
<dbReference type="InterPro" id="IPR001254">
    <property type="entry name" value="Trypsin_dom"/>
</dbReference>
<comment type="subcellular location">
    <subcellularLocation>
        <location evidence="1">Secreted</location>
    </subcellularLocation>
</comment>
<dbReference type="InterPro" id="IPR050127">
    <property type="entry name" value="Serine_Proteases_S1"/>
</dbReference>
<reference evidence="11 12" key="1">
    <citation type="submission" date="2024-08" db="EMBL/GenBank/DDBJ databases">
        <authorList>
            <person name="Cucini C."/>
            <person name="Frati F."/>
        </authorList>
    </citation>
    <scope>NUCLEOTIDE SEQUENCE [LARGE SCALE GENOMIC DNA]</scope>
</reference>
<dbReference type="InterPro" id="IPR033116">
    <property type="entry name" value="TRYPSIN_SER"/>
</dbReference>
<comment type="caution">
    <text evidence="11">The sequence shown here is derived from an EMBL/GenBank/DDBJ whole genome shotgun (WGS) entry which is preliminary data.</text>
</comment>
<evidence type="ECO:0000256" key="8">
    <source>
        <dbReference type="SAM" id="MobiDB-lite"/>
    </source>
</evidence>
<evidence type="ECO:0000256" key="3">
    <source>
        <dbReference type="ARBA" id="ARBA00022670"/>
    </source>
</evidence>
<dbReference type="PRINTS" id="PR00722">
    <property type="entry name" value="CHYMOTRYPSIN"/>
</dbReference>
<evidence type="ECO:0000313" key="12">
    <source>
        <dbReference type="Proteomes" id="UP001642540"/>
    </source>
</evidence>
<dbReference type="InterPro" id="IPR043504">
    <property type="entry name" value="Peptidase_S1_PA_chymotrypsin"/>
</dbReference>
<organism evidence="11 12">
    <name type="scientific">Orchesella dallaii</name>
    <dbReference type="NCBI Taxonomy" id="48710"/>
    <lineage>
        <taxon>Eukaryota</taxon>
        <taxon>Metazoa</taxon>
        <taxon>Ecdysozoa</taxon>
        <taxon>Arthropoda</taxon>
        <taxon>Hexapoda</taxon>
        <taxon>Collembola</taxon>
        <taxon>Entomobryomorpha</taxon>
        <taxon>Entomobryoidea</taxon>
        <taxon>Orchesellidae</taxon>
        <taxon>Orchesellinae</taxon>
        <taxon>Orchesella</taxon>
    </lineage>
</organism>
<feature type="region of interest" description="Disordered" evidence="8">
    <location>
        <begin position="163"/>
        <end position="208"/>
    </location>
</feature>
<evidence type="ECO:0000256" key="9">
    <source>
        <dbReference type="SAM" id="SignalP"/>
    </source>
</evidence>
<keyword evidence="6" id="KW-1015">Disulfide bond</keyword>
<dbReference type="Pfam" id="PF00089">
    <property type="entry name" value="Trypsin"/>
    <property type="match status" value="1"/>
</dbReference>
<evidence type="ECO:0000256" key="7">
    <source>
        <dbReference type="RuleBase" id="RU363034"/>
    </source>
</evidence>
<dbReference type="SMART" id="SM00020">
    <property type="entry name" value="Tryp_SPc"/>
    <property type="match status" value="1"/>
</dbReference>
<evidence type="ECO:0000256" key="4">
    <source>
        <dbReference type="ARBA" id="ARBA00022801"/>
    </source>
</evidence>
<keyword evidence="9" id="KW-0732">Signal</keyword>
<evidence type="ECO:0000256" key="2">
    <source>
        <dbReference type="ARBA" id="ARBA00022525"/>
    </source>
</evidence>
<dbReference type="PROSITE" id="PS00134">
    <property type="entry name" value="TRYPSIN_HIS"/>
    <property type="match status" value="1"/>
</dbReference>
<dbReference type="InterPro" id="IPR001314">
    <property type="entry name" value="Peptidase_S1A"/>
</dbReference>
<dbReference type="Proteomes" id="UP001642540">
    <property type="component" value="Unassembled WGS sequence"/>
</dbReference>
<dbReference type="PANTHER" id="PTHR24264:SF65">
    <property type="entry name" value="SRCR DOMAIN-CONTAINING PROTEIN"/>
    <property type="match status" value="1"/>
</dbReference>
<feature type="signal peptide" evidence="9">
    <location>
        <begin position="1"/>
        <end position="21"/>
    </location>
</feature>